<evidence type="ECO:0000313" key="15">
    <source>
        <dbReference type="EMBL" id="OQO08386.1"/>
    </source>
</evidence>
<feature type="region of interest" description="Disordered" evidence="14">
    <location>
        <begin position="65"/>
        <end position="96"/>
    </location>
</feature>
<evidence type="ECO:0000256" key="8">
    <source>
        <dbReference type="ARBA" id="ARBA00022895"/>
    </source>
</evidence>
<evidence type="ECO:0000256" key="7">
    <source>
        <dbReference type="ARBA" id="ARBA00022694"/>
    </source>
</evidence>
<evidence type="ECO:0000256" key="13">
    <source>
        <dbReference type="ARBA" id="ARBA00025393"/>
    </source>
</evidence>
<evidence type="ECO:0000256" key="6">
    <source>
        <dbReference type="ARBA" id="ARBA00022454"/>
    </source>
</evidence>
<keyword evidence="9" id="KW-0805">Transcription regulation</keyword>
<dbReference type="InParanoid" id="A0A1V8TAH0"/>
<reference evidence="16" key="1">
    <citation type="submission" date="2017-03" db="EMBL/GenBank/DDBJ databases">
        <title>Genomes of endolithic fungi from Antarctica.</title>
        <authorList>
            <person name="Coleine C."/>
            <person name="Masonjones S."/>
            <person name="Stajich J.E."/>
        </authorList>
    </citation>
    <scope>NUCLEOTIDE SEQUENCE [LARGE SCALE GENOMIC DNA]</scope>
    <source>
        <strain evidence="16">CCFEE 5527</strain>
    </source>
</reference>
<comment type="similarity">
    <text evidence="3">Belongs to the GON7 family.</text>
</comment>
<dbReference type="GO" id="GO:0000781">
    <property type="term" value="C:chromosome, telomeric region"/>
    <property type="evidence" value="ECO:0007669"/>
    <property type="project" value="UniProtKB-SubCell"/>
</dbReference>
<evidence type="ECO:0000256" key="11">
    <source>
        <dbReference type="ARBA" id="ARBA00023163"/>
    </source>
</evidence>
<dbReference type="EMBL" id="NAJO01000012">
    <property type="protein sequence ID" value="OQO08386.1"/>
    <property type="molecule type" value="Genomic_DNA"/>
</dbReference>
<comment type="subcellular location">
    <subcellularLocation>
        <location evidence="2">Chromosome</location>
        <location evidence="2">Telomere</location>
    </subcellularLocation>
    <subcellularLocation>
        <location evidence="1">Nucleus</location>
    </subcellularLocation>
</comment>
<organism evidence="15 16">
    <name type="scientific">Cryoendolithus antarcticus</name>
    <dbReference type="NCBI Taxonomy" id="1507870"/>
    <lineage>
        <taxon>Eukaryota</taxon>
        <taxon>Fungi</taxon>
        <taxon>Dikarya</taxon>
        <taxon>Ascomycota</taxon>
        <taxon>Pezizomycotina</taxon>
        <taxon>Dothideomycetes</taxon>
        <taxon>Dothideomycetidae</taxon>
        <taxon>Cladosporiales</taxon>
        <taxon>Cladosporiaceae</taxon>
        <taxon>Cryoendolithus</taxon>
    </lineage>
</organism>
<gene>
    <name evidence="15" type="ORF">B0A48_06256</name>
</gene>
<evidence type="ECO:0000256" key="2">
    <source>
        <dbReference type="ARBA" id="ARBA00004574"/>
    </source>
</evidence>
<evidence type="ECO:0000256" key="12">
    <source>
        <dbReference type="ARBA" id="ARBA00023242"/>
    </source>
</evidence>
<feature type="compositionally biased region" description="Basic and acidic residues" evidence="14">
    <location>
        <begin position="72"/>
        <end position="85"/>
    </location>
</feature>
<keyword evidence="12" id="KW-0539">Nucleus</keyword>
<comment type="caution">
    <text evidence="15">The sequence shown here is derived from an EMBL/GenBank/DDBJ whole genome shotgun (WGS) entry which is preliminary data.</text>
</comment>
<comment type="function">
    <text evidence="13">Component of the EKC/KEOPS complex that is required for the formation of a threonylcarbamoyl group on adenosine at position 37 (t(6)A37) in tRNAs that read codons beginning with adenine. The complex is probably involved in the transfer of the threonylcarbamoyl moiety of threonylcarbamoyl-AMP (TC-AMP) to the N6 group of A37. GON7 likely plays a supporting role to the catalytic subunit KAE1 in the complex. The EKC/KEOPS complex also promotes both telomere uncapping and telomere elongation. The complex is required for efficient recruitment of transcriptional coactivators.</text>
</comment>
<evidence type="ECO:0000313" key="16">
    <source>
        <dbReference type="Proteomes" id="UP000192596"/>
    </source>
</evidence>
<dbReference type="InterPro" id="IPR014849">
    <property type="entry name" value="EKC/KEOPS_Gon7"/>
</dbReference>
<proteinExistence type="inferred from homology"/>
<accession>A0A1V8TAH0</accession>
<evidence type="ECO:0000256" key="9">
    <source>
        <dbReference type="ARBA" id="ARBA00023015"/>
    </source>
</evidence>
<evidence type="ECO:0000256" key="4">
    <source>
        <dbReference type="ARBA" id="ARBA00011534"/>
    </source>
</evidence>
<keyword evidence="7" id="KW-0819">tRNA processing</keyword>
<name>A0A1V8TAH0_9PEZI</name>
<evidence type="ECO:0000256" key="5">
    <source>
        <dbReference type="ARBA" id="ARBA00019746"/>
    </source>
</evidence>
<dbReference type="Proteomes" id="UP000192596">
    <property type="component" value="Unassembled WGS sequence"/>
</dbReference>
<keyword evidence="6" id="KW-0158">Chromosome</keyword>
<keyword evidence="10" id="KW-0010">Activator</keyword>
<dbReference type="AlphaFoldDB" id="A0A1V8TAH0"/>
<keyword evidence="11" id="KW-0804">Transcription</keyword>
<comment type="subunit">
    <text evidence="4">Component of the EKC/KEOPS complex composed of at least BUD32, CGI121, GON7, KAE1 and PCC1; the whole complex dimerizes.</text>
</comment>
<dbReference type="GO" id="GO:0008033">
    <property type="term" value="P:tRNA processing"/>
    <property type="evidence" value="ECO:0007669"/>
    <property type="project" value="UniProtKB-KW"/>
</dbReference>
<dbReference type="Pfam" id="PF08738">
    <property type="entry name" value="Gon7"/>
    <property type="match status" value="1"/>
</dbReference>
<sequence>MHMIMEAQYASSTSTHAFHLPLPAPTSTSATTADKTAYLATLREQIAQLQSEINVFLTQKMEEDVQSTAQEGKVKKSKAEERAEEMYGEEEGEDEG</sequence>
<dbReference type="GO" id="GO:0005634">
    <property type="term" value="C:nucleus"/>
    <property type="evidence" value="ECO:0007669"/>
    <property type="project" value="UniProtKB-SubCell"/>
</dbReference>
<keyword evidence="8" id="KW-0779">Telomere</keyword>
<evidence type="ECO:0000256" key="14">
    <source>
        <dbReference type="SAM" id="MobiDB-lite"/>
    </source>
</evidence>
<dbReference type="OrthoDB" id="2288868at2759"/>
<feature type="compositionally biased region" description="Acidic residues" evidence="14">
    <location>
        <begin position="86"/>
        <end position="96"/>
    </location>
</feature>
<protein>
    <recommendedName>
        <fullName evidence="5">EKC/KEOPS complex subunit GON7</fullName>
    </recommendedName>
</protein>
<evidence type="ECO:0000256" key="3">
    <source>
        <dbReference type="ARBA" id="ARBA00008529"/>
    </source>
</evidence>
<evidence type="ECO:0000256" key="10">
    <source>
        <dbReference type="ARBA" id="ARBA00023159"/>
    </source>
</evidence>
<evidence type="ECO:0000256" key="1">
    <source>
        <dbReference type="ARBA" id="ARBA00004123"/>
    </source>
</evidence>
<keyword evidence="16" id="KW-1185">Reference proteome</keyword>